<keyword evidence="3" id="KW-1003">Cell membrane</keyword>
<comment type="subcellular location">
    <subcellularLocation>
        <location evidence="1 7">Cell membrane</location>
        <topology evidence="1 7">Multi-pass membrane protein</topology>
    </subcellularLocation>
</comment>
<feature type="transmembrane region" description="Helical" evidence="7">
    <location>
        <begin position="96"/>
        <end position="117"/>
    </location>
</feature>
<organism evidence="9 10">
    <name type="scientific">Paenibacillus radicis</name>
    <name type="common">ex Xue et al. 2023</name>
    <dbReference type="NCBI Taxonomy" id="2972489"/>
    <lineage>
        <taxon>Bacteria</taxon>
        <taxon>Bacillati</taxon>
        <taxon>Bacillota</taxon>
        <taxon>Bacilli</taxon>
        <taxon>Bacillales</taxon>
        <taxon>Paenibacillaceae</taxon>
        <taxon>Paenibacillus</taxon>
    </lineage>
</organism>
<dbReference type="SUPFAM" id="SSF161098">
    <property type="entry name" value="MetI-like"/>
    <property type="match status" value="1"/>
</dbReference>
<keyword evidence="6 7" id="KW-0472">Membrane</keyword>
<evidence type="ECO:0000256" key="3">
    <source>
        <dbReference type="ARBA" id="ARBA00022475"/>
    </source>
</evidence>
<dbReference type="EMBL" id="JANQBD010000001">
    <property type="protein sequence ID" value="MCR8629994.1"/>
    <property type="molecule type" value="Genomic_DNA"/>
</dbReference>
<dbReference type="Proteomes" id="UP001300012">
    <property type="component" value="Unassembled WGS sequence"/>
</dbReference>
<proteinExistence type="inferred from homology"/>
<evidence type="ECO:0000256" key="5">
    <source>
        <dbReference type="ARBA" id="ARBA00022989"/>
    </source>
</evidence>
<comment type="caution">
    <text evidence="9">The sequence shown here is derived from an EMBL/GenBank/DDBJ whole genome shotgun (WGS) entry which is preliminary data.</text>
</comment>
<feature type="transmembrane region" description="Helical" evidence="7">
    <location>
        <begin position="178"/>
        <end position="205"/>
    </location>
</feature>
<evidence type="ECO:0000313" key="10">
    <source>
        <dbReference type="Proteomes" id="UP001300012"/>
    </source>
</evidence>
<evidence type="ECO:0000256" key="6">
    <source>
        <dbReference type="ARBA" id="ARBA00023136"/>
    </source>
</evidence>
<feature type="transmembrane region" description="Helical" evidence="7">
    <location>
        <begin position="138"/>
        <end position="158"/>
    </location>
</feature>
<comment type="similarity">
    <text evidence="7">Belongs to the binding-protein-dependent transport system permease family.</text>
</comment>
<keyword evidence="4 7" id="KW-0812">Transmembrane</keyword>
<name>A0ABT1Y9X0_9BACL</name>
<keyword evidence="5 7" id="KW-1133">Transmembrane helix</keyword>
<dbReference type="InterPro" id="IPR035906">
    <property type="entry name" value="MetI-like_sf"/>
</dbReference>
<evidence type="ECO:0000259" key="8">
    <source>
        <dbReference type="PROSITE" id="PS50928"/>
    </source>
</evidence>
<evidence type="ECO:0000313" key="9">
    <source>
        <dbReference type="EMBL" id="MCR8629994.1"/>
    </source>
</evidence>
<dbReference type="PROSITE" id="PS50928">
    <property type="entry name" value="ABC_TM1"/>
    <property type="match status" value="1"/>
</dbReference>
<feature type="transmembrane region" description="Helical" evidence="7">
    <location>
        <begin position="33"/>
        <end position="59"/>
    </location>
</feature>
<evidence type="ECO:0000256" key="7">
    <source>
        <dbReference type="RuleBase" id="RU363032"/>
    </source>
</evidence>
<gene>
    <name evidence="9" type="ORF">NV381_02140</name>
</gene>
<dbReference type="PANTHER" id="PTHR43227">
    <property type="entry name" value="BLL4140 PROTEIN"/>
    <property type="match status" value="1"/>
</dbReference>
<dbReference type="CDD" id="cd06261">
    <property type="entry name" value="TM_PBP2"/>
    <property type="match status" value="1"/>
</dbReference>
<dbReference type="InterPro" id="IPR050809">
    <property type="entry name" value="UgpAE/MalFG_permease"/>
</dbReference>
<evidence type="ECO:0000256" key="2">
    <source>
        <dbReference type="ARBA" id="ARBA00022448"/>
    </source>
</evidence>
<accession>A0ABT1Y9X0</accession>
<dbReference type="Pfam" id="PF00528">
    <property type="entry name" value="BPD_transp_1"/>
    <property type="match status" value="1"/>
</dbReference>
<reference evidence="9 10" key="1">
    <citation type="submission" date="2022-08" db="EMBL/GenBank/DDBJ databases">
        <title>Paenibacillus endoradicis sp. nov., Paenibacillus radicibacter sp. nov and Paenibacillus pararadicis sp. nov., three cold-adapted plant growth-promoting bacteria isolated from root of Larix gmelinii in Great Khingan.</title>
        <authorList>
            <person name="Xue H."/>
        </authorList>
    </citation>
    <scope>NUCLEOTIDE SEQUENCE [LARGE SCALE GENOMIC DNA]</scope>
    <source>
        <strain evidence="9 10">N5-1-1-5</strain>
    </source>
</reference>
<dbReference type="Gene3D" id="1.10.3720.10">
    <property type="entry name" value="MetI-like"/>
    <property type="match status" value="1"/>
</dbReference>
<keyword evidence="10" id="KW-1185">Reference proteome</keyword>
<protein>
    <submittedName>
        <fullName evidence="9">ABC transporter permease subunit</fullName>
    </submittedName>
</protein>
<evidence type="ECO:0000256" key="4">
    <source>
        <dbReference type="ARBA" id="ARBA00022692"/>
    </source>
</evidence>
<keyword evidence="2 7" id="KW-0813">Transport</keyword>
<feature type="transmembrane region" description="Helical" evidence="7">
    <location>
        <begin position="291"/>
        <end position="311"/>
    </location>
</feature>
<feature type="domain" description="ABC transmembrane type-1" evidence="8">
    <location>
        <begin position="92"/>
        <end position="307"/>
    </location>
</feature>
<evidence type="ECO:0000256" key="1">
    <source>
        <dbReference type="ARBA" id="ARBA00004651"/>
    </source>
</evidence>
<dbReference type="PANTHER" id="PTHR43227:SF11">
    <property type="entry name" value="BLL4140 PROTEIN"/>
    <property type="match status" value="1"/>
</dbReference>
<feature type="transmembrane region" description="Helical" evidence="7">
    <location>
        <begin position="226"/>
        <end position="246"/>
    </location>
</feature>
<sequence>MERADQLQTAPPIYKPLSPEKARGRRLRQNMPLLLMFIPVAVYFLIFKYFPMAGLVIAFKNYNFADGIWGSPWVGLYHFDMMLSSPKTVNVIKNTLLLSLLNIFVGFPFPIILAIMLNEVRKMWFKKTVQTLVYLPHFLSWVILGGMVVTIFSQQSGFLNHWIELWTGSPYPFLYKEFSWLSIFLGSGVWKEAGWSAIIYLAALTSIDPALYESASLDGAGKFRKIWHITLPGISGIIVLMFILSIGKVMEVGFDHVFVLQNKGVMNISDVISTYIYRNGLLGAKFSETTALGLFESVVGLILVLAANRIARIFGRGLW</sequence>
<dbReference type="RefSeq" id="WP_258211599.1">
    <property type="nucleotide sequence ID" value="NZ_JANQBD010000001.1"/>
</dbReference>
<dbReference type="InterPro" id="IPR000515">
    <property type="entry name" value="MetI-like"/>
</dbReference>